<evidence type="ECO:0000256" key="11">
    <source>
        <dbReference type="RuleBase" id="RU363047"/>
    </source>
</evidence>
<evidence type="ECO:0000313" key="13">
    <source>
        <dbReference type="EMBL" id="DBA16487.1"/>
    </source>
</evidence>
<protein>
    <recommendedName>
        <fullName evidence="11">Olfactory receptor</fullName>
    </recommendedName>
</protein>
<dbReference type="GO" id="GO:0004930">
    <property type="term" value="F:G protein-coupled receptor activity"/>
    <property type="evidence" value="ECO:0007669"/>
    <property type="project" value="UniProtKB-KW"/>
</dbReference>
<keyword evidence="4 11" id="KW-0552">Olfaction</keyword>
<feature type="transmembrane region" description="Helical" evidence="11">
    <location>
        <begin position="266"/>
        <end position="289"/>
    </location>
</feature>
<keyword evidence="5 11" id="KW-1133">Transmembrane helix</keyword>
<dbReference type="PRINTS" id="PR00245">
    <property type="entry name" value="OLFACTORYR"/>
</dbReference>
<proteinExistence type="inferred from homology"/>
<keyword evidence="14" id="KW-1185">Reference proteome</keyword>
<evidence type="ECO:0000259" key="12">
    <source>
        <dbReference type="PROSITE" id="PS50262"/>
    </source>
</evidence>
<sequence>MADTNTTFLHDFIFMGFPRGQILFSFLIFLIYTTTVLGNLSVFSIVQVDSRLQSPMYFFLACLSLLDVCYSTVTLPAMLANAITGIKKISFNRCLTQLYFFVCFGGTECLFLAVMAYDRYVAICNPLHFTSTMNGKVCSYLVVGCWLSGSMNAVFHTMMTWKLTFCGTRHIKHYFCDVLPLLQAACSDIQDSQVVLHFVALFIGMAPFTLVANSYIRIISTILKIRSTEGRKKVFSTCSSHLIVVTVFYSTGIFTYNGPSSGDFFVFVRVSSLLYGIAPPLLNPIIYCLRNNEVKRAFRDFLTKLYISFKS</sequence>
<evidence type="ECO:0000256" key="6">
    <source>
        <dbReference type="ARBA" id="ARBA00023040"/>
    </source>
</evidence>
<dbReference type="InterPro" id="IPR000276">
    <property type="entry name" value="GPCR_Rhodpsn"/>
</dbReference>
<dbReference type="SUPFAM" id="SSF81321">
    <property type="entry name" value="Family A G protein-coupled receptor-like"/>
    <property type="match status" value="1"/>
</dbReference>
<dbReference type="Gene3D" id="1.20.1070.10">
    <property type="entry name" value="Rhodopsin 7-helix transmembrane proteins"/>
    <property type="match status" value="1"/>
</dbReference>
<feature type="transmembrane region" description="Helical" evidence="11">
    <location>
        <begin position="137"/>
        <end position="155"/>
    </location>
</feature>
<dbReference type="PRINTS" id="PR00237">
    <property type="entry name" value="GPCRRHODOPSN"/>
</dbReference>
<dbReference type="PROSITE" id="PS00237">
    <property type="entry name" value="G_PROTEIN_RECEP_F1_1"/>
    <property type="match status" value="1"/>
</dbReference>
<accession>A0AAV2ZWK9</accession>
<dbReference type="InterPro" id="IPR017452">
    <property type="entry name" value="GPCR_Rhodpsn_7TM"/>
</dbReference>
<keyword evidence="2 11" id="KW-1003">Cell membrane</keyword>
<evidence type="ECO:0000256" key="7">
    <source>
        <dbReference type="ARBA" id="ARBA00023136"/>
    </source>
</evidence>
<dbReference type="Pfam" id="PF13853">
    <property type="entry name" value="7tm_4"/>
    <property type="match status" value="1"/>
</dbReference>
<keyword evidence="8 10" id="KW-0675">Receptor</keyword>
<gene>
    <name evidence="13" type="ORF">GDO54_003875</name>
</gene>
<dbReference type="PANTHER" id="PTHR26452">
    <property type="entry name" value="OLFACTORY RECEPTOR"/>
    <property type="match status" value="1"/>
</dbReference>
<feature type="transmembrane region" description="Helical" evidence="11">
    <location>
        <begin position="57"/>
        <end position="78"/>
    </location>
</feature>
<evidence type="ECO:0000256" key="3">
    <source>
        <dbReference type="ARBA" id="ARBA00022692"/>
    </source>
</evidence>
<evidence type="ECO:0000256" key="4">
    <source>
        <dbReference type="ARBA" id="ARBA00022725"/>
    </source>
</evidence>
<feature type="domain" description="G-protein coupled receptors family 1 profile" evidence="12">
    <location>
        <begin position="38"/>
        <end position="287"/>
    </location>
</feature>
<feature type="transmembrane region" description="Helical" evidence="11">
    <location>
        <begin position="22"/>
        <end position="45"/>
    </location>
</feature>
<dbReference type="GO" id="GO:0005886">
    <property type="term" value="C:plasma membrane"/>
    <property type="evidence" value="ECO:0007669"/>
    <property type="project" value="UniProtKB-SubCell"/>
</dbReference>
<reference evidence="13" key="1">
    <citation type="thesis" date="2020" institute="ProQuest LLC" country="789 East Eisenhower Parkway, Ann Arbor, MI, USA">
        <title>Comparative Genomics and Chromosome Evolution.</title>
        <authorList>
            <person name="Mudd A.B."/>
        </authorList>
    </citation>
    <scope>NUCLEOTIDE SEQUENCE</scope>
    <source>
        <strain evidence="13">1538</strain>
        <tissue evidence="13">Blood</tissue>
    </source>
</reference>
<evidence type="ECO:0000256" key="10">
    <source>
        <dbReference type="RuleBase" id="RU000688"/>
    </source>
</evidence>
<dbReference type="PROSITE" id="PS50262">
    <property type="entry name" value="G_PROTEIN_RECEP_F1_2"/>
    <property type="match status" value="1"/>
</dbReference>
<keyword evidence="11" id="KW-0716">Sensory transduction</keyword>
<dbReference type="AlphaFoldDB" id="A0AAV2ZWK9"/>
<keyword evidence="6 10" id="KW-0297">G-protein coupled receptor</keyword>
<keyword evidence="9 10" id="KW-0807">Transducer</keyword>
<dbReference type="InterPro" id="IPR050516">
    <property type="entry name" value="Olfactory_GPCR"/>
</dbReference>
<keyword evidence="3 10" id="KW-0812">Transmembrane</keyword>
<dbReference type="FunFam" id="1.20.1070.10:FF:000015">
    <property type="entry name" value="Olfactory receptor"/>
    <property type="match status" value="1"/>
</dbReference>
<feature type="transmembrane region" description="Helical" evidence="11">
    <location>
        <begin position="98"/>
        <end position="117"/>
    </location>
</feature>
<dbReference type="Proteomes" id="UP001181693">
    <property type="component" value="Unassembled WGS sequence"/>
</dbReference>
<feature type="transmembrane region" description="Helical" evidence="11">
    <location>
        <begin position="194"/>
        <end position="213"/>
    </location>
</feature>
<evidence type="ECO:0000256" key="2">
    <source>
        <dbReference type="ARBA" id="ARBA00022475"/>
    </source>
</evidence>
<evidence type="ECO:0000256" key="5">
    <source>
        <dbReference type="ARBA" id="ARBA00022989"/>
    </source>
</evidence>
<dbReference type="GO" id="GO:0004984">
    <property type="term" value="F:olfactory receptor activity"/>
    <property type="evidence" value="ECO:0007669"/>
    <property type="project" value="InterPro"/>
</dbReference>
<evidence type="ECO:0000313" key="14">
    <source>
        <dbReference type="Proteomes" id="UP001181693"/>
    </source>
</evidence>
<evidence type="ECO:0000256" key="9">
    <source>
        <dbReference type="ARBA" id="ARBA00023224"/>
    </source>
</evidence>
<evidence type="ECO:0000256" key="8">
    <source>
        <dbReference type="ARBA" id="ARBA00023170"/>
    </source>
</evidence>
<dbReference type="EMBL" id="DYDO01000011">
    <property type="protein sequence ID" value="DBA16487.1"/>
    <property type="molecule type" value="Genomic_DNA"/>
</dbReference>
<dbReference type="InterPro" id="IPR000725">
    <property type="entry name" value="Olfact_rcpt"/>
</dbReference>
<organism evidence="13 14">
    <name type="scientific">Pyxicephalus adspersus</name>
    <name type="common">African bullfrog</name>
    <dbReference type="NCBI Taxonomy" id="30357"/>
    <lineage>
        <taxon>Eukaryota</taxon>
        <taxon>Metazoa</taxon>
        <taxon>Chordata</taxon>
        <taxon>Craniata</taxon>
        <taxon>Vertebrata</taxon>
        <taxon>Euteleostomi</taxon>
        <taxon>Amphibia</taxon>
        <taxon>Batrachia</taxon>
        <taxon>Anura</taxon>
        <taxon>Neobatrachia</taxon>
        <taxon>Ranoidea</taxon>
        <taxon>Pyxicephalidae</taxon>
        <taxon>Pyxicephalinae</taxon>
        <taxon>Pyxicephalus</taxon>
    </lineage>
</organism>
<evidence type="ECO:0000256" key="1">
    <source>
        <dbReference type="ARBA" id="ARBA00004651"/>
    </source>
</evidence>
<comment type="caution">
    <text evidence="13">The sequence shown here is derived from an EMBL/GenBank/DDBJ whole genome shotgun (WGS) entry which is preliminary data.</text>
</comment>
<feature type="transmembrane region" description="Helical" evidence="11">
    <location>
        <begin position="234"/>
        <end position="254"/>
    </location>
</feature>
<comment type="subcellular location">
    <subcellularLocation>
        <location evidence="1 11">Cell membrane</location>
        <topology evidence="1 11">Multi-pass membrane protein</topology>
    </subcellularLocation>
</comment>
<name>A0AAV2ZWK9_PYXAD</name>
<comment type="similarity">
    <text evidence="10">Belongs to the G-protein coupled receptor 1 family.</text>
</comment>
<keyword evidence="7 11" id="KW-0472">Membrane</keyword>